<dbReference type="Proteomes" id="UP000770661">
    <property type="component" value="Unassembled WGS sequence"/>
</dbReference>
<evidence type="ECO:0000259" key="1">
    <source>
        <dbReference type="PROSITE" id="PS50878"/>
    </source>
</evidence>
<dbReference type="PANTHER" id="PTHR47027:SF20">
    <property type="entry name" value="REVERSE TRANSCRIPTASE-LIKE PROTEIN WITH RNA-DIRECTED DNA POLYMERASE DOMAIN"/>
    <property type="match status" value="1"/>
</dbReference>
<gene>
    <name evidence="2" type="ORF">GWK47_039070</name>
</gene>
<dbReference type="GO" id="GO:0071897">
    <property type="term" value="P:DNA biosynthetic process"/>
    <property type="evidence" value="ECO:0007669"/>
    <property type="project" value="UniProtKB-ARBA"/>
</dbReference>
<comment type="caution">
    <text evidence="2">The sequence shown here is derived from an EMBL/GenBank/DDBJ whole genome shotgun (WGS) entry which is preliminary data.</text>
</comment>
<feature type="domain" description="Reverse transcriptase" evidence="1">
    <location>
        <begin position="1"/>
        <end position="75"/>
    </location>
</feature>
<organism evidence="2 3">
    <name type="scientific">Chionoecetes opilio</name>
    <name type="common">Atlantic snow crab</name>
    <name type="synonym">Cancer opilio</name>
    <dbReference type="NCBI Taxonomy" id="41210"/>
    <lineage>
        <taxon>Eukaryota</taxon>
        <taxon>Metazoa</taxon>
        <taxon>Ecdysozoa</taxon>
        <taxon>Arthropoda</taxon>
        <taxon>Crustacea</taxon>
        <taxon>Multicrustacea</taxon>
        <taxon>Malacostraca</taxon>
        <taxon>Eumalacostraca</taxon>
        <taxon>Eucarida</taxon>
        <taxon>Decapoda</taxon>
        <taxon>Pleocyemata</taxon>
        <taxon>Brachyura</taxon>
        <taxon>Eubrachyura</taxon>
        <taxon>Majoidea</taxon>
        <taxon>Majidae</taxon>
        <taxon>Chionoecetes</taxon>
    </lineage>
</organism>
<name>A0A8J5D1I9_CHIOP</name>
<dbReference type="PROSITE" id="PS50878">
    <property type="entry name" value="RT_POL"/>
    <property type="match status" value="1"/>
</dbReference>
<evidence type="ECO:0000313" key="3">
    <source>
        <dbReference type="Proteomes" id="UP000770661"/>
    </source>
</evidence>
<proteinExistence type="predicted"/>
<evidence type="ECO:0000313" key="2">
    <source>
        <dbReference type="EMBL" id="KAG0725205.1"/>
    </source>
</evidence>
<sequence>MYADDVVILSENHNELQEMLNAVTEYGRDFNVRLSKEKSQVLVVNGDDSDADRIWMVGGNEIKRTKEYKYLGIWLDDKGCEKTQHERIARANQWVGRLGSVARCRANKYEVVRGLWKGVAVPSIMHGLETMVWSRKESDRLEVTQNKAGRIALGANRYVAVEAIRGDMGWSTFRERIAKAGLRNRARLQRMDDSKWASKVWDWNMYEKWMKDSVKVEKWTGELGMFMTGVMRHGSMAVCKKEINRRVEEKGKEEWLRGMSEKSTLEWYRKKDQPRNERFYDSGYGGDLLFRARKKSLEVNSRMYRWKNGGSKVCVMCVTGVDETVEHLMLVVVVVVEG</sequence>
<dbReference type="Pfam" id="PF00078">
    <property type="entry name" value="RVT_1"/>
    <property type="match status" value="1"/>
</dbReference>
<dbReference type="EMBL" id="JACEEZ010005899">
    <property type="protein sequence ID" value="KAG0725205.1"/>
    <property type="molecule type" value="Genomic_DNA"/>
</dbReference>
<protein>
    <recommendedName>
        <fullName evidence="1">Reverse transcriptase domain-containing protein</fullName>
    </recommendedName>
</protein>
<keyword evidence="3" id="KW-1185">Reference proteome</keyword>
<dbReference type="PANTHER" id="PTHR47027">
    <property type="entry name" value="REVERSE TRANSCRIPTASE DOMAIN-CONTAINING PROTEIN"/>
    <property type="match status" value="1"/>
</dbReference>
<dbReference type="InterPro" id="IPR000477">
    <property type="entry name" value="RT_dom"/>
</dbReference>
<accession>A0A8J5D1I9</accession>
<dbReference type="OrthoDB" id="6364565at2759"/>
<dbReference type="AlphaFoldDB" id="A0A8J5D1I9"/>
<dbReference type="SUPFAM" id="SSF56672">
    <property type="entry name" value="DNA/RNA polymerases"/>
    <property type="match status" value="1"/>
</dbReference>
<reference evidence="2" key="1">
    <citation type="submission" date="2020-07" db="EMBL/GenBank/DDBJ databases">
        <title>The High-quality genome of the commercially important snow crab, Chionoecetes opilio.</title>
        <authorList>
            <person name="Jeong J.-H."/>
            <person name="Ryu S."/>
        </authorList>
    </citation>
    <scope>NUCLEOTIDE SEQUENCE</scope>
    <source>
        <strain evidence="2">MADBK_172401_WGS</strain>
        <tissue evidence="2">Digestive gland</tissue>
    </source>
</reference>
<dbReference type="InterPro" id="IPR043502">
    <property type="entry name" value="DNA/RNA_pol_sf"/>
</dbReference>